<accession>A0A0A9CP90</accession>
<sequence>MSGGNATVHKDGHVSLWVPLLAGLAKLTTDPRLTIKKGAVGVLFDILKDHGHLFSQTFWTDIFERVVYPLFSSERSTPNDQNSISNSAEYNLPDLETQTLAVKCLVALFVNFFDVIQPELARTAAIVTYFVRSPYKHCATTGVSAFLRLTEGVGNKLSEEEWKEILVCFKESVTHTFVTFSKIVRMMQDIEIPDRTDSYSEAEQYSDHEIYSNDEEEANMETTSYAIVKLKNHMALLLVVIQSIIKLYEEHRKYLYAEHISILLEMVSAITTHSSEVSSRSSLQMKFHKACSLLEVSEPAIVHFENESYQSYLKLLQALQHDYPSLSEDMNIESQIFQACEKILRIYLKCAEDEPSDEASHRDPSLHCAVPLSAARKEELAARTSLVLQVMKLLGNLERDSFSRILPYFFPLLVDLIRCEHSSGEVQHALYNIFQSTIGPMIHV</sequence>
<feature type="domain" description="Mon2 C-terminal" evidence="1">
    <location>
        <begin position="7"/>
        <end position="81"/>
    </location>
</feature>
<protein>
    <submittedName>
        <fullName evidence="3">Uncharacterized protein</fullName>
    </submittedName>
</protein>
<reference evidence="3" key="1">
    <citation type="submission" date="2014-09" db="EMBL/GenBank/DDBJ databases">
        <authorList>
            <person name="Magalhaes I.L.F."/>
            <person name="Oliveira U."/>
            <person name="Santos F.R."/>
            <person name="Vidigal T.H.D.A."/>
            <person name="Brescovit A.D."/>
            <person name="Santos A.J."/>
        </authorList>
    </citation>
    <scope>NUCLEOTIDE SEQUENCE</scope>
    <source>
        <tissue evidence="3">Shoot tissue taken approximately 20 cm above the soil surface</tissue>
    </source>
</reference>
<proteinExistence type="predicted"/>
<dbReference type="EMBL" id="GBRH01222690">
    <property type="protein sequence ID" value="JAD75205.1"/>
    <property type="molecule type" value="Transcribed_RNA"/>
</dbReference>
<dbReference type="InterPro" id="IPR046455">
    <property type="entry name" value="Sec7/BIG1-like_C"/>
</dbReference>
<dbReference type="PANTHER" id="PTHR10663">
    <property type="entry name" value="GUANYL-NUCLEOTIDE EXCHANGE FACTOR"/>
    <property type="match status" value="1"/>
</dbReference>
<evidence type="ECO:0000259" key="2">
    <source>
        <dbReference type="Pfam" id="PF20252"/>
    </source>
</evidence>
<dbReference type="SUPFAM" id="SSF48371">
    <property type="entry name" value="ARM repeat"/>
    <property type="match status" value="1"/>
</dbReference>
<dbReference type="Pfam" id="PF16206">
    <property type="entry name" value="Mon2_C"/>
    <property type="match status" value="1"/>
</dbReference>
<reference evidence="3" key="2">
    <citation type="journal article" date="2015" name="Data Brief">
        <title>Shoot transcriptome of the giant reed, Arundo donax.</title>
        <authorList>
            <person name="Barrero R.A."/>
            <person name="Guerrero F.D."/>
            <person name="Moolhuijzen P."/>
            <person name="Goolsby J.A."/>
            <person name="Tidwell J."/>
            <person name="Bellgard S.E."/>
            <person name="Bellgard M.I."/>
        </authorList>
    </citation>
    <scope>NUCLEOTIDE SEQUENCE</scope>
    <source>
        <tissue evidence="3">Shoot tissue taken approximately 20 cm above the soil surface</tissue>
    </source>
</reference>
<dbReference type="Pfam" id="PF20252">
    <property type="entry name" value="BIG2_C"/>
    <property type="match status" value="1"/>
</dbReference>
<dbReference type="AlphaFoldDB" id="A0A0A9CP90"/>
<name>A0A0A9CP90_ARUDO</name>
<dbReference type="InterPro" id="IPR016024">
    <property type="entry name" value="ARM-type_fold"/>
</dbReference>
<dbReference type="InterPro" id="IPR032817">
    <property type="entry name" value="Mon2_C"/>
</dbReference>
<feature type="domain" description="Sec7/BIG1-like C-terminal" evidence="2">
    <location>
        <begin position="236"/>
        <end position="435"/>
    </location>
</feature>
<evidence type="ECO:0000313" key="3">
    <source>
        <dbReference type="EMBL" id="JAD75205.1"/>
    </source>
</evidence>
<dbReference type="GO" id="GO:0005802">
    <property type="term" value="C:trans-Golgi network"/>
    <property type="evidence" value="ECO:0007669"/>
    <property type="project" value="TreeGrafter"/>
</dbReference>
<evidence type="ECO:0000259" key="1">
    <source>
        <dbReference type="Pfam" id="PF16206"/>
    </source>
</evidence>
<dbReference type="PANTHER" id="PTHR10663:SF398">
    <property type="entry name" value="BREFELDIN A-INHIBITED GUANINE NUCLEOTIDE-EXCHANGE PROTEIN 1"/>
    <property type="match status" value="1"/>
</dbReference>
<organism evidence="3">
    <name type="scientific">Arundo donax</name>
    <name type="common">Giant reed</name>
    <name type="synonym">Donax arundinaceus</name>
    <dbReference type="NCBI Taxonomy" id="35708"/>
    <lineage>
        <taxon>Eukaryota</taxon>
        <taxon>Viridiplantae</taxon>
        <taxon>Streptophyta</taxon>
        <taxon>Embryophyta</taxon>
        <taxon>Tracheophyta</taxon>
        <taxon>Spermatophyta</taxon>
        <taxon>Magnoliopsida</taxon>
        <taxon>Liliopsida</taxon>
        <taxon>Poales</taxon>
        <taxon>Poaceae</taxon>
        <taxon>PACMAD clade</taxon>
        <taxon>Arundinoideae</taxon>
        <taxon>Arundineae</taxon>
        <taxon>Arundo</taxon>
    </lineage>
</organism>